<feature type="compositionally biased region" description="Basic and acidic residues" evidence="2">
    <location>
        <begin position="242"/>
        <end position="251"/>
    </location>
</feature>
<evidence type="ECO:0000313" key="4">
    <source>
        <dbReference type="Proteomes" id="UP000593567"/>
    </source>
</evidence>
<dbReference type="OrthoDB" id="2126027at2759"/>
<dbReference type="Proteomes" id="UP000593567">
    <property type="component" value="Unassembled WGS sequence"/>
</dbReference>
<feature type="compositionally biased region" description="Basic and acidic residues" evidence="2">
    <location>
        <begin position="25"/>
        <end position="42"/>
    </location>
</feature>
<dbReference type="PANTHER" id="PTHR28457:SF3">
    <property type="entry name" value="CILIARY-ASSOCIATED CALCIUM-BINDING COILED-COIL PROTEIN 1"/>
    <property type="match status" value="1"/>
</dbReference>
<gene>
    <name evidence="3" type="ORF">EB796_001593</name>
</gene>
<keyword evidence="1" id="KW-0175">Coiled coil</keyword>
<protein>
    <submittedName>
        <fullName evidence="3">C10orf107</fullName>
    </submittedName>
</protein>
<keyword evidence="4" id="KW-1185">Reference proteome</keyword>
<evidence type="ECO:0000256" key="1">
    <source>
        <dbReference type="SAM" id="Coils"/>
    </source>
</evidence>
<organism evidence="3 4">
    <name type="scientific">Bugula neritina</name>
    <name type="common">Brown bryozoan</name>
    <name type="synonym">Sertularia neritina</name>
    <dbReference type="NCBI Taxonomy" id="10212"/>
    <lineage>
        <taxon>Eukaryota</taxon>
        <taxon>Metazoa</taxon>
        <taxon>Spiralia</taxon>
        <taxon>Lophotrochozoa</taxon>
        <taxon>Bryozoa</taxon>
        <taxon>Gymnolaemata</taxon>
        <taxon>Cheilostomatida</taxon>
        <taxon>Flustrina</taxon>
        <taxon>Buguloidea</taxon>
        <taxon>Bugulidae</taxon>
        <taxon>Bugula</taxon>
    </lineage>
</organism>
<proteinExistence type="predicted"/>
<comment type="caution">
    <text evidence="3">The sequence shown here is derived from an EMBL/GenBank/DDBJ whole genome shotgun (WGS) entry which is preliminary data.</text>
</comment>
<dbReference type="Pfam" id="PF14769">
    <property type="entry name" value="CLAMP"/>
    <property type="match status" value="1"/>
</dbReference>
<dbReference type="AlphaFoldDB" id="A0A7J7KPU3"/>
<dbReference type="InterPro" id="IPR032727">
    <property type="entry name" value="CLAMP"/>
</dbReference>
<feature type="region of interest" description="Disordered" evidence="2">
    <location>
        <begin position="225"/>
        <end position="251"/>
    </location>
</feature>
<evidence type="ECO:0000313" key="3">
    <source>
        <dbReference type="EMBL" id="KAF6040093.1"/>
    </source>
</evidence>
<sequence>MADIDKRKGSLTQSSMKKRSGKSNKTKDKENKAGDETDRENPYVFKVIDETQTKNLLEQEVEEVEKSLASILQLENHSTELLEATQLDYYVSVFWWAKEQQFSVPQTSALFTAANQLLLNIKEKHMHILDNIRELKTMMSGVGAVETETPGGLDIFDSTQAKKIADYFHTTLLQHYKLYQFVFSHTQAEEIIGLDLTCELVQPADVPYPPPLTEGLPGDVWEKYVKTPPPTPLPTQESESELQARKEEAEEAKRQARLKQEEEIAQQDLILSKLTPEEIQQVVELVTKDTFKNLNAEMASRLRERENTILSRINKVHKVAST</sequence>
<reference evidence="3" key="1">
    <citation type="submission" date="2020-06" db="EMBL/GenBank/DDBJ databases">
        <title>Draft genome of Bugula neritina, a colonial animal packing powerful symbionts and potential medicines.</title>
        <authorList>
            <person name="Rayko M."/>
        </authorList>
    </citation>
    <scope>NUCLEOTIDE SEQUENCE [LARGE SCALE GENOMIC DNA]</scope>
    <source>
        <strain evidence="3">Kwan_BN1</strain>
    </source>
</reference>
<feature type="coiled-coil region" evidence="1">
    <location>
        <begin position="47"/>
        <end position="74"/>
    </location>
</feature>
<feature type="region of interest" description="Disordered" evidence="2">
    <location>
        <begin position="1"/>
        <end position="42"/>
    </location>
</feature>
<dbReference type="PANTHER" id="PTHR28457">
    <property type="entry name" value="COILED-COIL DOMAIN-CONTAINING PROTEIN 189"/>
    <property type="match status" value="1"/>
</dbReference>
<name>A0A7J7KPU3_BUGNE</name>
<dbReference type="EMBL" id="VXIV02000182">
    <property type="protein sequence ID" value="KAF6040093.1"/>
    <property type="molecule type" value="Genomic_DNA"/>
</dbReference>
<accession>A0A7J7KPU3</accession>
<evidence type="ECO:0000256" key="2">
    <source>
        <dbReference type="SAM" id="MobiDB-lite"/>
    </source>
</evidence>